<reference evidence="8" key="1">
    <citation type="submission" date="2020-11" db="EMBL/GenBank/DDBJ databases">
        <authorList>
            <person name="Tran Van P."/>
        </authorList>
    </citation>
    <scope>NUCLEOTIDE SEQUENCE</scope>
</reference>
<dbReference type="GO" id="GO:0003735">
    <property type="term" value="F:structural constituent of ribosome"/>
    <property type="evidence" value="ECO:0007669"/>
    <property type="project" value="InterPro"/>
</dbReference>
<protein>
    <recommendedName>
        <fullName evidence="4">Large ribosomal subunit protein eL6</fullName>
    </recommendedName>
    <alternativeName>
        <fullName evidence="5">60S ribosomal protein L6</fullName>
    </alternativeName>
</protein>
<evidence type="ECO:0000256" key="3">
    <source>
        <dbReference type="ARBA" id="ARBA00023274"/>
    </source>
</evidence>
<dbReference type="GO" id="GO:0002181">
    <property type="term" value="P:cytoplasmic translation"/>
    <property type="evidence" value="ECO:0007669"/>
    <property type="project" value="TreeGrafter"/>
</dbReference>
<keyword evidence="2" id="KW-0689">Ribosomal protein</keyword>
<sequence length="278" mass="31439">MVGPAKPKTTTAKAAPKAAAKTPASAAKKKPKVVLPKNVKKLITHRSTRPLWAKIRRTAKSKKVPAETLLKKKPKFVVKKIGGEKNGSKRKVLVKKGKKYYPTEDKPKKRRTGQKTFNSHKRTLKEGLVPGSVLIILAGRHRGKRVVFLRQLSSGLLLVTGPFKINACPLRRMHQQFVIVTSTRLDISGVKVPDHIDDKYFNVKKDRSPKGKKGDGGDIFDTKAEAWKPDETRKADQINVDKQLIQLIRKNKEKKLLFAYLGSYFQLRNRVFPHKLKF</sequence>
<dbReference type="InterPro" id="IPR008991">
    <property type="entry name" value="Translation_prot_SH3-like_sf"/>
</dbReference>
<dbReference type="GO" id="GO:0003723">
    <property type="term" value="F:RNA binding"/>
    <property type="evidence" value="ECO:0007669"/>
    <property type="project" value="TreeGrafter"/>
</dbReference>
<name>A0A7R9Q0B3_9ACAR</name>
<evidence type="ECO:0000256" key="2">
    <source>
        <dbReference type="ARBA" id="ARBA00022980"/>
    </source>
</evidence>
<dbReference type="PANTHER" id="PTHR10715">
    <property type="entry name" value="60S RIBOSOMAL PROTEIN L6"/>
    <property type="match status" value="1"/>
</dbReference>
<dbReference type="FunFam" id="2.30.30.30:FF:000014">
    <property type="entry name" value="60S ribosomal protein L6"/>
    <property type="match status" value="1"/>
</dbReference>
<comment type="subunit">
    <text evidence="6">Component of the large ribosomal subunit. May bind IPO9 with low affinity.</text>
</comment>
<evidence type="ECO:0000313" key="8">
    <source>
        <dbReference type="EMBL" id="CAD7627454.1"/>
    </source>
</evidence>
<proteinExistence type="inferred from homology"/>
<dbReference type="CDD" id="cd13156">
    <property type="entry name" value="KOW_RPL6"/>
    <property type="match status" value="1"/>
</dbReference>
<feature type="compositionally biased region" description="Low complexity" evidence="7">
    <location>
        <begin position="1"/>
        <end position="26"/>
    </location>
</feature>
<feature type="region of interest" description="Disordered" evidence="7">
    <location>
        <begin position="97"/>
        <end position="117"/>
    </location>
</feature>
<dbReference type="InterPro" id="IPR014722">
    <property type="entry name" value="Rib_uL2_dom2"/>
</dbReference>
<dbReference type="OrthoDB" id="2436667at2759"/>
<evidence type="ECO:0000256" key="1">
    <source>
        <dbReference type="ARBA" id="ARBA00010592"/>
    </source>
</evidence>
<dbReference type="EMBL" id="CAJPIZ010004750">
    <property type="protein sequence ID" value="CAG2107884.1"/>
    <property type="molecule type" value="Genomic_DNA"/>
</dbReference>
<keyword evidence="3" id="KW-0687">Ribonucleoprotein</keyword>
<feature type="region of interest" description="Disordered" evidence="7">
    <location>
        <begin position="1"/>
        <end position="32"/>
    </location>
</feature>
<evidence type="ECO:0000256" key="7">
    <source>
        <dbReference type="SAM" id="MobiDB-lite"/>
    </source>
</evidence>
<feature type="compositionally biased region" description="Basic residues" evidence="7">
    <location>
        <begin position="108"/>
        <end position="117"/>
    </location>
</feature>
<dbReference type="PANTHER" id="PTHR10715:SF0">
    <property type="entry name" value="LARGE RIBOSOMAL SUBUNIT PROTEIN EL6"/>
    <property type="match status" value="1"/>
</dbReference>
<dbReference type="Proteomes" id="UP000759131">
    <property type="component" value="Unassembled WGS sequence"/>
</dbReference>
<evidence type="ECO:0000313" key="9">
    <source>
        <dbReference type="Proteomes" id="UP000759131"/>
    </source>
</evidence>
<dbReference type="SUPFAM" id="SSF50104">
    <property type="entry name" value="Translation proteins SH3-like domain"/>
    <property type="match status" value="1"/>
</dbReference>
<evidence type="ECO:0000256" key="4">
    <source>
        <dbReference type="ARBA" id="ARBA00035233"/>
    </source>
</evidence>
<dbReference type="InterPro" id="IPR041997">
    <property type="entry name" value="Ribosomal_eL6_KOW"/>
</dbReference>
<keyword evidence="9" id="KW-1185">Reference proteome</keyword>
<evidence type="ECO:0000256" key="6">
    <source>
        <dbReference type="ARBA" id="ARBA00046388"/>
    </source>
</evidence>
<dbReference type="EMBL" id="OC859325">
    <property type="protein sequence ID" value="CAD7627454.1"/>
    <property type="molecule type" value="Genomic_DNA"/>
</dbReference>
<comment type="similarity">
    <text evidence="1">Belongs to the eukaryotic ribosomal protein eL6 family.</text>
</comment>
<dbReference type="GO" id="GO:0022625">
    <property type="term" value="C:cytosolic large ribosomal subunit"/>
    <property type="evidence" value="ECO:0007669"/>
    <property type="project" value="TreeGrafter"/>
</dbReference>
<dbReference type="Gene3D" id="2.30.30.30">
    <property type="match status" value="1"/>
</dbReference>
<dbReference type="GO" id="GO:0000027">
    <property type="term" value="P:ribosomal large subunit assembly"/>
    <property type="evidence" value="ECO:0007669"/>
    <property type="project" value="TreeGrafter"/>
</dbReference>
<evidence type="ECO:0000256" key="5">
    <source>
        <dbReference type="ARBA" id="ARBA00035351"/>
    </source>
</evidence>
<gene>
    <name evidence="8" type="ORF">OSB1V03_LOCUS7880</name>
</gene>
<dbReference type="InterPro" id="IPR000915">
    <property type="entry name" value="60S_ribosomal_eL6"/>
</dbReference>
<accession>A0A7R9Q0B3</accession>
<dbReference type="Pfam" id="PF01159">
    <property type="entry name" value="Ribosomal_L6e"/>
    <property type="match status" value="1"/>
</dbReference>
<dbReference type="AlphaFoldDB" id="A0A7R9Q0B3"/>
<organism evidence="8">
    <name type="scientific">Medioppia subpectinata</name>
    <dbReference type="NCBI Taxonomy" id="1979941"/>
    <lineage>
        <taxon>Eukaryota</taxon>
        <taxon>Metazoa</taxon>
        <taxon>Ecdysozoa</taxon>
        <taxon>Arthropoda</taxon>
        <taxon>Chelicerata</taxon>
        <taxon>Arachnida</taxon>
        <taxon>Acari</taxon>
        <taxon>Acariformes</taxon>
        <taxon>Sarcoptiformes</taxon>
        <taxon>Oribatida</taxon>
        <taxon>Brachypylina</taxon>
        <taxon>Oppioidea</taxon>
        <taxon>Oppiidae</taxon>
        <taxon>Medioppia</taxon>
    </lineage>
</organism>